<dbReference type="InterPro" id="IPR011009">
    <property type="entry name" value="Kinase-like_dom_sf"/>
</dbReference>
<dbReference type="GO" id="GO:0004672">
    <property type="term" value="F:protein kinase activity"/>
    <property type="evidence" value="ECO:0007669"/>
    <property type="project" value="InterPro"/>
</dbReference>
<dbReference type="GO" id="GO:0007165">
    <property type="term" value="P:signal transduction"/>
    <property type="evidence" value="ECO:0007669"/>
    <property type="project" value="TreeGrafter"/>
</dbReference>
<dbReference type="PRINTS" id="PR00109">
    <property type="entry name" value="TYRKINASE"/>
</dbReference>
<dbReference type="STRING" id="35608.A0A2U1PCI6"/>
<proteinExistence type="predicted"/>
<reference evidence="2 3" key="1">
    <citation type="journal article" date="2018" name="Mol. Plant">
        <title>The genome of Artemisia annua provides insight into the evolution of Asteraceae family and artemisinin biosynthesis.</title>
        <authorList>
            <person name="Shen Q."/>
            <person name="Zhang L."/>
            <person name="Liao Z."/>
            <person name="Wang S."/>
            <person name="Yan T."/>
            <person name="Shi P."/>
            <person name="Liu M."/>
            <person name="Fu X."/>
            <person name="Pan Q."/>
            <person name="Wang Y."/>
            <person name="Lv Z."/>
            <person name="Lu X."/>
            <person name="Zhang F."/>
            <person name="Jiang W."/>
            <person name="Ma Y."/>
            <person name="Chen M."/>
            <person name="Hao X."/>
            <person name="Li L."/>
            <person name="Tang Y."/>
            <person name="Lv G."/>
            <person name="Zhou Y."/>
            <person name="Sun X."/>
            <person name="Brodelius P.E."/>
            <person name="Rose J.K.C."/>
            <person name="Tang K."/>
        </authorList>
    </citation>
    <scope>NUCLEOTIDE SEQUENCE [LARGE SCALE GENOMIC DNA]</scope>
    <source>
        <strain evidence="3">cv. Huhao1</strain>
        <tissue evidence="2">Leaf</tissue>
    </source>
</reference>
<dbReference type="Pfam" id="PF07714">
    <property type="entry name" value="PK_Tyr_Ser-Thr"/>
    <property type="match status" value="1"/>
</dbReference>
<keyword evidence="3" id="KW-1185">Reference proteome</keyword>
<comment type="caution">
    <text evidence="2">The sequence shown here is derived from an EMBL/GenBank/DDBJ whole genome shotgun (WGS) entry which is preliminary data.</text>
</comment>
<dbReference type="PANTHER" id="PTHR23257">
    <property type="entry name" value="SERINE-THREONINE PROTEIN KINASE"/>
    <property type="match status" value="1"/>
</dbReference>
<dbReference type="Gene3D" id="3.30.200.20">
    <property type="entry name" value="Phosphorylase Kinase, domain 1"/>
    <property type="match status" value="1"/>
</dbReference>
<dbReference type="Gene3D" id="1.10.510.10">
    <property type="entry name" value="Transferase(Phosphotransferase) domain 1"/>
    <property type="match status" value="1"/>
</dbReference>
<dbReference type="PROSITE" id="PS50011">
    <property type="entry name" value="PROTEIN_KINASE_DOM"/>
    <property type="match status" value="1"/>
</dbReference>
<dbReference type="PANTHER" id="PTHR23257:SF824">
    <property type="entry name" value="PROTEIN KINASE DOMAIN-CONTAINING PROTEIN"/>
    <property type="match status" value="1"/>
</dbReference>
<evidence type="ECO:0000313" key="3">
    <source>
        <dbReference type="Proteomes" id="UP000245207"/>
    </source>
</evidence>
<keyword evidence="2" id="KW-0808">Transferase</keyword>
<dbReference type="AlphaFoldDB" id="A0A2U1PCI6"/>
<dbReference type="InterPro" id="IPR001245">
    <property type="entry name" value="Ser-Thr/Tyr_kinase_cat_dom"/>
</dbReference>
<name>A0A2U1PCI6_ARTAN</name>
<feature type="domain" description="Protein kinase" evidence="1">
    <location>
        <begin position="360"/>
        <end position="625"/>
    </location>
</feature>
<dbReference type="CDD" id="cd13999">
    <property type="entry name" value="STKc_MAP3K-like"/>
    <property type="match status" value="1"/>
</dbReference>
<dbReference type="SUPFAM" id="SSF54277">
    <property type="entry name" value="CAD &amp; PB1 domains"/>
    <property type="match status" value="1"/>
</dbReference>
<dbReference type="OrthoDB" id="4062651at2759"/>
<evidence type="ECO:0000313" key="2">
    <source>
        <dbReference type="EMBL" id="PWA83463.1"/>
    </source>
</evidence>
<sequence>MSKTLVVPKFSHVPTMNNLKIVCKFNGILKQCSQSGELRYVDGEEHVRCVDRSITFCELISMVMELDHCGSRGKNSPSSFVLFYGVEQAGHCSLAPVTCDSDVKCMVDKYFRILETLGVEPRVWIFVCYNDNSVKYNERSDAFDGHLVGRYYPMRLGYGADVNGGIRCLKFAVDEADKVREYLDNCRNYGGTVTNHKLSRSMVGHVGVRTGLDVSKRGLTIRPKNFISRMVPSSSGIEKDMEPVTSSGHGLNNRNCVGVVSCVSLDGINYTSSEGQMSHKNGLGRECREETSVDLPMRSLSRSSFVVAAADFSEHNATTEKEDIKTNRHVKINGRLPSDLAKFNTYLATKDLQTINSSDIKCIKELGSGAYTTVFYGTCQGSDVAIKKLRLTGFIKDAIDETLLVADFLKEAHILSHLQHQNVVTLYGVVRDGHVSNYATVTEYMVDGSLKQVLMREYRTIDDRKKIIIAMNAACGMEYLHQNNLIHFNLKSHSLLVNMTDPLRPVCKIGGLGLSTIKQHILLCDGVQGALPWIAPELLNSKEKVNEKVDVYSFGVVMWELLTGKEPYATIRPKTMIGGILKGKLRPEIPCWCNPQWRELMEKCWSSVPDARPSFSQIVTELRAMAASMNIK</sequence>
<dbReference type="EMBL" id="PKPP01001347">
    <property type="protein sequence ID" value="PWA83463.1"/>
    <property type="molecule type" value="Genomic_DNA"/>
</dbReference>
<dbReference type="InterPro" id="IPR000719">
    <property type="entry name" value="Prot_kinase_dom"/>
</dbReference>
<organism evidence="2 3">
    <name type="scientific">Artemisia annua</name>
    <name type="common">Sweet wormwood</name>
    <dbReference type="NCBI Taxonomy" id="35608"/>
    <lineage>
        <taxon>Eukaryota</taxon>
        <taxon>Viridiplantae</taxon>
        <taxon>Streptophyta</taxon>
        <taxon>Embryophyta</taxon>
        <taxon>Tracheophyta</taxon>
        <taxon>Spermatophyta</taxon>
        <taxon>Magnoliopsida</taxon>
        <taxon>eudicotyledons</taxon>
        <taxon>Gunneridae</taxon>
        <taxon>Pentapetalae</taxon>
        <taxon>asterids</taxon>
        <taxon>campanulids</taxon>
        <taxon>Asterales</taxon>
        <taxon>Asteraceae</taxon>
        <taxon>Asteroideae</taxon>
        <taxon>Anthemideae</taxon>
        <taxon>Artemisiinae</taxon>
        <taxon>Artemisia</taxon>
    </lineage>
</organism>
<dbReference type="InterPro" id="IPR050167">
    <property type="entry name" value="Ser_Thr_protein_kinase"/>
</dbReference>
<accession>A0A2U1PCI6</accession>
<keyword evidence="2" id="KW-0418">Kinase</keyword>
<dbReference type="GO" id="GO:0005524">
    <property type="term" value="F:ATP binding"/>
    <property type="evidence" value="ECO:0007669"/>
    <property type="project" value="InterPro"/>
</dbReference>
<dbReference type="SUPFAM" id="SSF56112">
    <property type="entry name" value="Protein kinase-like (PK-like)"/>
    <property type="match status" value="1"/>
</dbReference>
<evidence type="ECO:0000259" key="1">
    <source>
        <dbReference type="PROSITE" id="PS50011"/>
    </source>
</evidence>
<gene>
    <name evidence="2" type="ORF">CTI12_AA166990</name>
</gene>
<dbReference type="Proteomes" id="UP000245207">
    <property type="component" value="Unassembled WGS sequence"/>
</dbReference>
<protein>
    <submittedName>
        <fullName evidence="2">Serine/threonine-protein kinase EDR1</fullName>
    </submittedName>
</protein>
<dbReference type="GO" id="GO:0005737">
    <property type="term" value="C:cytoplasm"/>
    <property type="evidence" value="ECO:0007669"/>
    <property type="project" value="TreeGrafter"/>
</dbReference>